<dbReference type="Gene3D" id="1.20.140.10">
    <property type="entry name" value="Butyryl-CoA Dehydrogenase, subunit A, domain 3"/>
    <property type="match status" value="2"/>
</dbReference>
<dbReference type="PANTHER" id="PTHR10909:SF352">
    <property type="entry name" value="ACYL-COENZYME A OXIDASE-LIKE PROTEIN"/>
    <property type="match status" value="1"/>
</dbReference>
<feature type="domain" description="Acyl-CoA oxidase C-alpha1" evidence="14">
    <location>
        <begin position="314"/>
        <end position="483"/>
    </location>
</feature>
<dbReference type="PIRSF" id="PIRSF000168">
    <property type="entry name" value="Acyl-CoA_oxidase"/>
    <property type="match status" value="1"/>
</dbReference>
<dbReference type="SUPFAM" id="SSF47203">
    <property type="entry name" value="Acyl-CoA dehydrogenase C-terminal domain-like"/>
    <property type="match status" value="2"/>
</dbReference>
<keyword evidence="9" id="KW-0443">Lipid metabolism</keyword>
<dbReference type="EC" id="1.3.3.6" evidence="4"/>
<evidence type="ECO:0000256" key="2">
    <source>
        <dbReference type="ARBA" id="ARBA00004275"/>
    </source>
</evidence>
<sequence length="694" mass="76781">MAIPTIHRNSKPDDESAKAESKGNNREARIPHTLPTTPDPAAAKDLRMILDGQFGQIREEIRRMLDDEFFLPQVEGTLDENRDALIPLLERFRDGGYSWDSFSQANGGTGKADRSVIGLETLAHANLSAMVKGGVQWGLWGGAIDNLGTERHRRYIKPTMDLDLLGVYAMTELGHGSNVQALETTATYDPETQEFIINSPSPSAKKVYLGNAAKHGTIAAVFAQLYTPGVEESHGVHCLVVPIRDENHEPLPGVTIGDHGHKGGLLGVDNGTLMFDNVRIPRENLLNRFADVDEEGNYHSPIESQNRRFFTMLSTLIRGRIAVGGAANAATRTSLDIAVRYATRRRQFNSGGDTQEKRIIDHRSHRLRLLIPLAKSYALMLLHNEVTGRLYNQQRQINEEVLDLANPTEEQLIQSRELESWAAGLKVMATQHATKTIQECREACGGAGYMAENLLTVFKADSDVFTTFEGDNTVLIQMVAKEMLTAYGRDMADLSPIDMVRYGIDEVGDLLRRRSGLSRTVQSAIDVARKSNDNSIFDAGYQVELLEDRAQSILKSLASRMRNARKLEPTEAAKLVDEAQDHMIAAGWARMDSLALQHLVEAEAKLPADSPARPVLEQVRDLYALSTIVEHAGWYQEHNVLPSSRIRVARAAIRDLVDSLGPWAEVLVDAFDVPKAITTVPMLQDAGVDSPRYA</sequence>
<dbReference type="InterPro" id="IPR006091">
    <property type="entry name" value="Acyl-CoA_Oxase/DH_mid-dom"/>
</dbReference>
<evidence type="ECO:0000256" key="5">
    <source>
        <dbReference type="ARBA" id="ARBA00022630"/>
    </source>
</evidence>
<reference evidence="15 16" key="1">
    <citation type="submission" date="2019-04" db="EMBL/GenBank/DDBJ databases">
        <title>Corynebacterium endometrii sp. nov., isolated from the uterus of a cow with endometritis.</title>
        <authorList>
            <person name="Ballas P."/>
            <person name="Ruckert C."/>
            <person name="Wagener K."/>
            <person name="Drillich M."/>
            <person name="Kaempfer P."/>
            <person name="Busse H.-J."/>
            <person name="Ehling-Schulz M."/>
        </authorList>
    </citation>
    <scope>NUCLEOTIDE SEQUENCE [LARGE SCALE GENOMIC DNA]</scope>
    <source>
        <strain evidence="15 16">LMM-1653</strain>
    </source>
</reference>
<dbReference type="GO" id="GO:0003997">
    <property type="term" value="F:acyl-CoA oxidase activity"/>
    <property type="evidence" value="ECO:0007669"/>
    <property type="project" value="UniProtKB-EC"/>
</dbReference>
<evidence type="ECO:0000313" key="15">
    <source>
        <dbReference type="EMBL" id="QCB27931.1"/>
    </source>
</evidence>
<dbReference type="PANTHER" id="PTHR10909">
    <property type="entry name" value="ELECTRON TRANSPORT OXIDOREDUCTASE"/>
    <property type="match status" value="1"/>
</dbReference>
<comment type="similarity">
    <text evidence="3">Belongs to the acyl-CoA oxidase family.</text>
</comment>
<dbReference type="RefSeq" id="WP_136140736.1">
    <property type="nucleotide sequence ID" value="NZ_CP039247.1"/>
</dbReference>
<dbReference type="Gene3D" id="2.40.110.10">
    <property type="entry name" value="Butyryl-CoA Dehydrogenase, subunit A, domain 2"/>
    <property type="match status" value="1"/>
</dbReference>
<dbReference type="Pfam" id="PF22924">
    <property type="entry name" value="ACOX_C_alpha1"/>
    <property type="match status" value="1"/>
</dbReference>
<dbReference type="GO" id="GO:0005504">
    <property type="term" value="F:fatty acid binding"/>
    <property type="evidence" value="ECO:0007669"/>
    <property type="project" value="TreeGrafter"/>
</dbReference>
<keyword evidence="6" id="KW-0274">FAD</keyword>
<evidence type="ECO:0000256" key="11">
    <source>
        <dbReference type="SAM" id="MobiDB-lite"/>
    </source>
</evidence>
<evidence type="ECO:0000256" key="8">
    <source>
        <dbReference type="ARBA" id="ARBA00023002"/>
    </source>
</evidence>
<dbReference type="InterPro" id="IPR012258">
    <property type="entry name" value="Acyl-CoA_oxidase"/>
</dbReference>
<keyword evidence="8 15" id="KW-0560">Oxidoreductase</keyword>
<dbReference type="OrthoDB" id="1144545at2"/>
<comment type="cofactor">
    <cofactor evidence="1">
        <name>FAD</name>
        <dbReference type="ChEBI" id="CHEBI:57692"/>
    </cofactor>
</comment>
<evidence type="ECO:0000259" key="14">
    <source>
        <dbReference type="Pfam" id="PF22924"/>
    </source>
</evidence>
<dbReference type="GO" id="GO:0055088">
    <property type="term" value="P:lipid homeostasis"/>
    <property type="evidence" value="ECO:0007669"/>
    <property type="project" value="TreeGrafter"/>
</dbReference>
<evidence type="ECO:0000256" key="7">
    <source>
        <dbReference type="ARBA" id="ARBA00022832"/>
    </source>
</evidence>
<dbReference type="KEGG" id="cee:CENDO_03170"/>
<gene>
    <name evidence="15" type="primary">acrC</name>
    <name evidence="15" type="ORF">CENDO_03170</name>
</gene>
<dbReference type="GO" id="GO:0033540">
    <property type="term" value="P:fatty acid beta-oxidation using acyl-CoA oxidase"/>
    <property type="evidence" value="ECO:0007669"/>
    <property type="project" value="TreeGrafter"/>
</dbReference>
<evidence type="ECO:0000256" key="6">
    <source>
        <dbReference type="ARBA" id="ARBA00022827"/>
    </source>
</evidence>
<keyword evidence="10" id="KW-0576">Peroxisome</keyword>
<accession>A0A4P7QE72</accession>
<evidence type="ECO:0000256" key="9">
    <source>
        <dbReference type="ARBA" id="ARBA00023098"/>
    </source>
</evidence>
<dbReference type="InterPro" id="IPR009100">
    <property type="entry name" value="AcylCoA_DH/oxidase_NM_dom_sf"/>
</dbReference>
<dbReference type="InterPro" id="IPR055060">
    <property type="entry name" value="ACOX_C_alpha1"/>
</dbReference>
<dbReference type="InterPro" id="IPR036250">
    <property type="entry name" value="AcylCo_DH-like_C"/>
</dbReference>
<evidence type="ECO:0000259" key="12">
    <source>
        <dbReference type="Pfam" id="PF01756"/>
    </source>
</evidence>
<keyword evidence="7" id="KW-0276">Fatty acid metabolism</keyword>
<feature type="region of interest" description="Disordered" evidence="11">
    <location>
        <begin position="1"/>
        <end position="42"/>
    </location>
</feature>
<name>A0A4P7QE72_9CORY</name>
<evidence type="ECO:0000256" key="4">
    <source>
        <dbReference type="ARBA" id="ARBA00012870"/>
    </source>
</evidence>
<keyword evidence="16" id="KW-1185">Reference proteome</keyword>
<comment type="subcellular location">
    <subcellularLocation>
        <location evidence="2">Peroxisome</location>
    </subcellularLocation>
</comment>
<evidence type="ECO:0000313" key="16">
    <source>
        <dbReference type="Proteomes" id="UP000296352"/>
    </source>
</evidence>
<dbReference type="AlphaFoldDB" id="A0A4P7QE72"/>
<dbReference type="Pfam" id="PF02770">
    <property type="entry name" value="Acyl-CoA_dh_M"/>
    <property type="match status" value="1"/>
</dbReference>
<dbReference type="FunFam" id="1.20.140.10:FF:000010">
    <property type="entry name" value="Acyl-coenzyme A oxidase"/>
    <property type="match status" value="1"/>
</dbReference>
<evidence type="ECO:0000256" key="1">
    <source>
        <dbReference type="ARBA" id="ARBA00001974"/>
    </source>
</evidence>
<dbReference type="GO" id="GO:0071949">
    <property type="term" value="F:FAD binding"/>
    <property type="evidence" value="ECO:0007669"/>
    <property type="project" value="InterPro"/>
</dbReference>
<dbReference type="SUPFAM" id="SSF56645">
    <property type="entry name" value="Acyl-CoA dehydrogenase NM domain-like"/>
    <property type="match status" value="1"/>
</dbReference>
<feature type="domain" description="Acyl-CoA oxidase/dehydrogenase middle" evidence="13">
    <location>
        <begin position="168"/>
        <end position="278"/>
    </location>
</feature>
<dbReference type="Pfam" id="PF01756">
    <property type="entry name" value="ACOX"/>
    <property type="match status" value="1"/>
</dbReference>
<dbReference type="EMBL" id="CP039247">
    <property type="protein sequence ID" value="QCB27931.1"/>
    <property type="molecule type" value="Genomic_DNA"/>
</dbReference>
<dbReference type="Proteomes" id="UP000296352">
    <property type="component" value="Chromosome"/>
</dbReference>
<dbReference type="InterPro" id="IPR046373">
    <property type="entry name" value="Acyl-CoA_Oxase/DH_mid-dom_sf"/>
</dbReference>
<proteinExistence type="inferred from homology"/>
<evidence type="ECO:0000256" key="3">
    <source>
        <dbReference type="ARBA" id="ARBA00006288"/>
    </source>
</evidence>
<organism evidence="15 16">
    <name type="scientific">Corynebacterium endometrii</name>
    <dbReference type="NCBI Taxonomy" id="2488819"/>
    <lineage>
        <taxon>Bacteria</taxon>
        <taxon>Bacillati</taxon>
        <taxon>Actinomycetota</taxon>
        <taxon>Actinomycetes</taxon>
        <taxon>Mycobacteriales</taxon>
        <taxon>Corynebacteriaceae</taxon>
        <taxon>Corynebacterium</taxon>
    </lineage>
</organism>
<protein>
    <recommendedName>
        <fullName evidence="4">acyl-CoA oxidase</fullName>
        <ecNumber evidence="4">1.3.3.6</ecNumber>
    </recommendedName>
</protein>
<evidence type="ECO:0000259" key="13">
    <source>
        <dbReference type="Pfam" id="PF02770"/>
    </source>
</evidence>
<evidence type="ECO:0000256" key="10">
    <source>
        <dbReference type="ARBA" id="ARBA00023140"/>
    </source>
</evidence>
<feature type="domain" description="Acyl-CoA oxidase C-terminal" evidence="12">
    <location>
        <begin position="542"/>
        <end position="674"/>
    </location>
</feature>
<feature type="compositionally biased region" description="Basic and acidic residues" evidence="11">
    <location>
        <begin position="10"/>
        <end position="30"/>
    </location>
</feature>
<dbReference type="FunFam" id="2.40.110.10:FF:000005">
    <property type="entry name" value="Acyl-coenzyme A oxidase"/>
    <property type="match status" value="1"/>
</dbReference>
<dbReference type="InterPro" id="IPR002655">
    <property type="entry name" value="Acyl-CoA_oxidase_C"/>
</dbReference>
<keyword evidence="5" id="KW-0285">Flavoprotein</keyword>